<dbReference type="PATRIC" id="fig|45071.7.peg.1167"/>
<name>A0A1E5JTR9_9GAMM</name>
<gene>
    <name evidence="1" type="ORF">lpari_01073</name>
</gene>
<dbReference type="EMBL" id="LSOG01000036">
    <property type="protein sequence ID" value="OEH47885.1"/>
    <property type="molecule type" value="Genomic_DNA"/>
</dbReference>
<proteinExistence type="predicted"/>
<reference evidence="1 2" key="1">
    <citation type="submission" date="2016-02" db="EMBL/GenBank/DDBJ databases">
        <title>Secondary metabolites in Legionella.</title>
        <authorList>
            <person name="Tobias N.J."/>
            <person name="Bode H.B."/>
        </authorList>
    </citation>
    <scope>NUCLEOTIDE SEQUENCE [LARGE SCALE GENOMIC DNA]</scope>
    <source>
        <strain evidence="1 2">DSM 19216</strain>
    </source>
</reference>
<dbReference type="AlphaFoldDB" id="A0A1E5JTR9"/>
<sequence length="100" mass="11971">MFSKDDLDATAGKVNISGQKKKADEYKKSMEDTFNVFISSTKQLPLEKQLKFIEEHLKENLPLDKKEHFLFFWLQLQLHVMQDYQILIRNKHLLINYWGI</sequence>
<evidence type="ECO:0000313" key="2">
    <source>
        <dbReference type="Proteomes" id="UP000095229"/>
    </source>
</evidence>
<dbReference type="Proteomes" id="UP000095229">
    <property type="component" value="Unassembled WGS sequence"/>
</dbReference>
<dbReference type="RefSeq" id="WP_069683449.1">
    <property type="nucleotide sequence ID" value="NZ_LSOG01000036.1"/>
</dbReference>
<keyword evidence="2" id="KW-1185">Reference proteome</keyword>
<organism evidence="1 2">
    <name type="scientific">Legionella parisiensis</name>
    <dbReference type="NCBI Taxonomy" id="45071"/>
    <lineage>
        <taxon>Bacteria</taxon>
        <taxon>Pseudomonadati</taxon>
        <taxon>Pseudomonadota</taxon>
        <taxon>Gammaproteobacteria</taxon>
        <taxon>Legionellales</taxon>
        <taxon>Legionellaceae</taxon>
        <taxon>Legionella</taxon>
    </lineage>
</organism>
<accession>A0A1E5JTR9</accession>
<evidence type="ECO:0000313" key="1">
    <source>
        <dbReference type="EMBL" id="OEH47885.1"/>
    </source>
</evidence>
<protein>
    <submittedName>
        <fullName evidence="1">Uncharacterized protein</fullName>
    </submittedName>
</protein>
<comment type="caution">
    <text evidence="1">The sequence shown here is derived from an EMBL/GenBank/DDBJ whole genome shotgun (WGS) entry which is preliminary data.</text>
</comment>